<name>A0A433SCM8_9BURK</name>
<keyword evidence="2" id="KW-1185">Reference proteome</keyword>
<reference evidence="1 2" key="1">
    <citation type="submission" date="2018-01" db="EMBL/GenBank/DDBJ databases">
        <title>Saezia sanguinis gen. nov., sp. nov., in the order Burkholderiales isolated from human blood.</title>
        <authorList>
            <person name="Medina-Pascual M.J."/>
            <person name="Valdezate S."/>
            <person name="Monzon S."/>
            <person name="Cuesta I."/>
            <person name="Carrasco G."/>
            <person name="Villalon P."/>
            <person name="Saez-Nieto J.A."/>
        </authorList>
    </citation>
    <scope>NUCLEOTIDE SEQUENCE [LARGE SCALE GENOMIC DNA]</scope>
    <source>
        <strain evidence="1 2">CNM695-12</strain>
    </source>
</reference>
<evidence type="ECO:0000313" key="2">
    <source>
        <dbReference type="Proteomes" id="UP000286947"/>
    </source>
</evidence>
<accession>A0A433SCM8</accession>
<dbReference type="Proteomes" id="UP000286947">
    <property type="component" value="Unassembled WGS sequence"/>
</dbReference>
<proteinExistence type="predicted"/>
<dbReference type="AlphaFoldDB" id="A0A433SCM8"/>
<gene>
    <name evidence="1" type="ORF">CUZ56_01775</name>
</gene>
<organism evidence="1 2">
    <name type="scientific">Saezia sanguinis</name>
    <dbReference type="NCBI Taxonomy" id="1965230"/>
    <lineage>
        <taxon>Bacteria</taxon>
        <taxon>Pseudomonadati</taxon>
        <taxon>Pseudomonadota</taxon>
        <taxon>Betaproteobacteria</taxon>
        <taxon>Burkholderiales</taxon>
        <taxon>Saeziaceae</taxon>
        <taxon>Saezia</taxon>
    </lineage>
</organism>
<sequence>MVITLSDIDLKQGKCMLNKLWRWLKGRPQAGRQGAWVCEGEAPQWVEVEQENEGGGGNEGDEKNKRARLYLPELIRSHDGVALPDWQRVYDWIEQEVPAAQQAEAWLACERGWLLHLRDALGAGYVLMESAQTFVLSSLEQRRAVAAMAFIDRTRRRIMHTLQGVADDQGWGKDILVVCDDVDAYFSYIAAYYPDEQAEIARSSGMYLNAGCGHFVTMDADLSLMEPVIVHELTHSYVSHLPLPLWLNEGIAVNVEQSLAGRVPAELDAWQMLANHQAYWTAQTIQAFWSGDAFQKQATMSQAYDLAATLVKQLSQDWPVFARLALAAQWQDAGAQAVQQCLGMSLGKYVCVLLGKAYDVHWEPASELAVA</sequence>
<protein>
    <recommendedName>
        <fullName evidence="3">DUF1570 domain-containing protein</fullName>
    </recommendedName>
</protein>
<evidence type="ECO:0000313" key="1">
    <source>
        <dbReference type="EMBL" id="RUS66495.1"/>
    </source>
</evidence>
<dbReference type="EMBL" id="PQSP01000004">
    <property type="protein sequence ID" value="RUS66495.1"/>
    <property type="molecule type" value="Genomic_DNA"/>
</dbReference>
<evidence type="ECO:0008006" key="3">
    <source>
        <dbReference type="Google" id="ProtNLM"/>
    </source>
</evidence>
<comment type="caution">
    <text evidence="1">The sequence shown here is derived from an EMBL/GenBank/DDBJ whole genome shotgun (WGS) entry which is preliminary data.</text>
</comment>